<dbReference type="GO" id="GO:0006310">
    <property type="term" value="P:DNA recombination"/>
    <property type="evidence" value="ECO:0007669"/>
    <property type="project" value="UniProtKB-KW"/>
</dbReference>
<protein>
    <submittedName>
        <fullName evidence="4">Site-specific integrase</fullName>
    </submittedName>
</protein>
<gene>
    <name evidence="4" type="ORF">F7Q93_02725</name>
</gene>
<dbReference type="GO" id="GO:0003677">
    <property type="term" value="F:DNA binding"/>
    <property type="evidence" value="ECO:0007669"/>
    <property type="project" value="InterPro"/>
</dbReference>
<dbReference type="CDD" id="cd00796">
    <property type="entry name" value="INT_Rci_Hp1_C"/>
    <property type="match status" value="1"/>
</dbReference>
<dbReference type="InterPro" id="IPR011010">
    <property type="entry name" value="DNA_brk_join_enz"/>
</dbReference>
<dbReference type="EMBL" id="VZPE01000001">
    <property type="protein sequence ID" value="KAB0573425.1"/>
    <property type="molecule type" value="Genomic_DNA"/>
</dbReference>
<dbReference type="InterPro" id="IPR050090">
    <property type="entry name" value="Tyrosine_recombinase_XerCD"/>
</dbReference>
<dbReference type="SUPFAM" id="SSF56349">
    <property type="entry name" value="DNA breaking-rejoining enzymes"/>
    <property type="match status" value="1"/>
</dbReference>
<dbReference type="GO" id="GO:0015074">
    <property type="term" value="P:DNA integration"/>
    <property type="evidence" value="ECO:0007669"/>
    <property type="project" value="UniProtKB-KW"/>
</dbReference>
<dbReference type="RefSeq" id="WP_151081252.1">
    <property type="nucleotide sequence ID" value="NZ_JBHEEN010000001.1"/>
</dbReference>
<evidence type="ECO:0000259" key="3">
    <source>
        <dbReference type="PROSITE" id="PS51898"/>
    </source>
</evidence>
<evidence type="ECO:0000313" key="4">
    <source>
        <dbReference type="EMBL" id="KAB0573425.1"/>
    </source>
</evidence>
<proteinExistence type="predicted"/>
<evidence type="ECO:0000256" key="1">
    <source>
        <dbReference type="ARBA" id="ARBA00022908"/>
    </source>
</evidence>
<dbReference type="PANTHER" id="PTHR30349">
    <property type="entry name" value="PHAGE INTEGRASE-RELATED"/>
    <property type="match status" value="1"/>
</dbReference>
<keyword evidence="2" id="KW-0233">DNA recombination</keyword>
<evidence type="ECO:0000256" key="2">
    <source>
        <dbReference type="ARBA" id="ARBA00023172"/>
    </source>
</evidence>
<dbReference type="PROSITE" id="PS51898">
    <property type="entry name" value="TYR_RECOMBINASE"/>
    <property type="match status" value="1"/>
</dbReference>
<feature type="domain" description="Tyr recombinase" evidence="3">
    <location>
        <begin position="175"/>
        <end position="354"/>
    </location>
</feature>
<dbReference type="Pfam" id="PF00589">
    <property type="entry name" value="Phage_integrase"/>
    <property type="match status" value="1"/>
</dbReference>
<keyword evidence="1" id="KW-0229">DNA integration</keyword>
<name>A0A643F567_9HYPH</name>
<comment type="caution">
    <text evidence="4">The sequence shown here is derived from an EMBL/GenBank/DDBJ whole genome shotgun (WGS) entry which is preliminary data.</text>
</comment>
<sequence length="378" mass="43439">MPVFIRKDSKDGTYSYEFRLRGHRFSGNTRKTSEREALKVERQKREEAALEMANAASFQSDDLTFEVAVTKYWDEVAQHHKNNLTTLWALDWLAASIGRKTKLSKINDRKVAELVAKRRNDLIPNRKVAQKISPATVNRTMTQPLREMLIRAAKVWRVKTNDINWSQHLLAEKGERVREASIGEENQIMSELERGYDVAVRFAFLSGCRRMEILGLTWANVDFFGKTFTVTGKGNKVRIIPMSQAIFDLLWDERNHHKEKVFTFVAKRTLRKPEYVRGERYPLTESGLKSAMRRAVSDAGVENFRFHDTRHTAATRILRASNLRVAQKLLGHTDIKTTTKYAHAMIEDVRSAMDAMSATEKATDYTAEDIKALKTKGE</sequence>
<dbReference type="AlphaFoldDB" id="A0A643F567"/>
<dbReference type="InterPro" id="IPR002104">
    <property type="entry name" value="Integrase_catalytic"/>
</dbReference>
<dbReference type="Gene3D" id="1.10.443.10">
    <property type="entry name" value="Intergrase catalytic core"/>
    <property type="match status" value="1"/>
</dbReference>
<dbReference type="PANTHER" id="PTHR30349:SF64">
    <property type="entry name" value="PROPHAGE INTEGRASE INTD-RELATED"/>
    <property type="match status" value="1"/>
</dbReference>
<reference evidence="4" key="1">
    <citation type="submission" date="2019-09" db="EMBL/GenBank/DDBJ databases">
        <title>Draft genome sequences of 48 bacterial type strains from the CCUG.</title>
        <authorList>
            <person name="Tunovic T."/>
            <person name="Pineiro-Iglesias B."/>
            <person name="Unosson C."/>
            <person name="Inganas E."/>
            <person name="Ohlen M."/>
            <person name="Cardew S."/>
            <person name="Jensie-Markopoulos S."/>
            <person name="Salva-Serra F."/>
            <person name="Jaen-Luchoro D."/>
            <person name="Karlsson R."/>
            <person name="Svensson-Stadler L."/>
            <person name="Chun J."/>
            <person name="Moore E."/>
        </authorList>
    </citation>
    <scope>NUCLEOTIDE SEQUENCE</scope>
    <source>
        <strain evidence="4">CCUG 50899</strain>
    </source>
</reference>
<organism evidence="4">
    <name type="scientific">Brucella pituitosa</name>
    <dbReference type="NCBI Taxonomy" id="571256"/>
    <lineage>
        <taxon>Bacteria</taxon>
        <taxon>Pseudomonadati</taxon>
        <taxon>Pseudomonadota</taxon>
        <taxon>Alphaproteobacteria</taxon>
        <taxon>Hyphomicrobiales</taxon>
        <taxon>Brucellaceae</taxon>
        <taxon>Brucella/Ochrobactrum group</taxon>
        <taxon>Brucella</taxon>
    </lineage>
</organism>
<dbReference type="InterPro" id="IPR013762">
    <property type="entry name" value="Integrase-like_cat_sf"/>
</dbReference>
<accession>A0A643F567</accession>